<keyword evidence="9" id="KW-0175">Coiled coil</keyword>
<dbReference type="InterPro" id="IPR025121">
    <property type="entry name" value="GTPase_HflX_N"/>
</dbReference>
<feature type="domain" description="Hflx-type G" evidence="10">
    <location>
        <begin position="201"/>
        <end position="363"/>
    </location>
</feature>
<organism evidence="11 12">
    <name type="scientific">Candidatus Caccousia avicola</name>
    <dbReference type="NCBI Taxonomy" id="2840721"/>
    <lineage>
        <taxon>Bacteria</taxon>
        <taxon>Bacillati</taxon>
        <taxon>Bacillota</taxon>
        <taxon>Clostridia</taxon>
        <taxon>Eubacteriales</taxon>
        <taxon>Oscillospiraceae</taxon>
        <taxon>Oscillospiraceae incertae sedis</taxon>
        <taxon>Candidatus Caccousia</taxon>
    </lineage>
</organism>
<evidence type="ECO:0000313" key="12">
    <source>
        <dbReference type="Proteomes" id="UP000824242"/>
    </source>
</evidence>
<comment type="subunit">
    <text evidence="6">Monomer. Associates with the 50S ribosomal subunit.</text>
</comment>
<comment type="function">
    <text evidence="6">GTPase that associates with the 50S ribosomal subunit and may have a role during protein synthesis or ribosome biogenesis.</text>
</comment>
<evidence type="ECO:0000256" key="3">
    <source>
        <dbReference type="ARBA" id="ARBA00022741"/>
    </source>
</evidence>
<dbReference type="PIRSF" id="PIRSF006809">
    <property type="entry name" value="GTP-binding_hflX_prd"/>
    <property type="match status" value="1"/>
</dbReference>
<dbReference type="Pfam" id="PF13167">
    <property type="entry name" value="GTP-bdg_N"/>
    <property type="match status" value="1"/>
</dbReference>
<gene>
    <name evidence="6 11" type="primary">hflX</name>
    <name evidence="11" type="ORF">IAB89_01390</name>
</gene>
<dbReference type="HAMAP" id="MF_00900">
    <property type="entry name" value="GTPase_HflX"/>
    <property type="match status" value="1"/>
</dbReference>
<dbReference type="Pfam" id="PF16360">
    <property type="entry name" value="GTP-bdg_M"/>
    <property type="match status" value="1"/>
</dbReference>
<dbReference type="PANTHER" id="PTHR10229:SF0">
    <property type="entry name" value="GTP-BINDING PROTEIN 6-RELATED"/>
    <property type="match status" value="1"/>
</dbReference>
<keyword evidence="3 6" id="KW-0547">Nucleotide-binding</keyword>
<keyword evidence="2 8" id="KW-0479">Metal-binding</keyword>
<protein>
    <recommendedName>
        <fullName evidence="6">GTPase HflX</fullName>
    </recommendedName>
    <alternativeName>
        <fullName evidence="6">GTP-binding protein HflX</fullName>
    </alternativeName>
</protein>
<dbReference type="Gene3D" id="6.10.250.2860">
    <property type="match status" value="1"/>
</dbReference>
<evidence type="ECO:0000256" key="9">
    <source>
        <dbReference type="SAM" id="Coils"/>
    </source>
</evidence>
<reference evidence="11" key="2">
    <citation type="journal article" date="2021" name="PeerJ">
        <title>Extensive microbial diversity within the chicken gut microbiome revealed by metagenomics and culture.</title>
        <authorList>
            <person name="Gilroy R."/>
            <person name="Ravi A."/>
            <person name="Getino M."/>
            <person name="Pursley I."/>
            <person name="Horton D.L."/>
            <person name="Alikhan N.F."/>
            <person name="Baker D."/>
            <person name="Gharbi K."/>
            <person name="Hall N."/>
            <person name="Watson M."/>
            <person name="Adriaenssens E.M."/>
            <person name="Foster-Nyarko E."/>
            <person name="Jarju S."/>
            <person name="Secka A."/>
            <person name="Antonio M."/>
            <person name="Oren A."/>
            <person name="Chaudhuri R.R."/>
            <person name="La Ragione R."/>
            <person name="Hildebrand F."/>
            <person name="Pallen M.J."/>
        </authorList>
    </citation>
    <scope>NUCLEOTIDE SEQUENCE</scope>
    <source>
        <strain evidence="11">ChiSxjej1B13-7958</strain>
    </source>
</reference>
<evidence type="ECO:0000256" key="8">
    <source>
        <dbReference type="PIRSR" id="PIRSR006809-2"/>
    </source>
</evidence>
<feature type="binding site" evidence="8">
    <location>
        <position position="214"/>
    </location>
    <ligand>
        <name>Mg(2+)</name>
        <dbReference type="ChEBI" id="CHEBI:18420"/>
    </ligand>
</feature>
<accession>A0A9D1AKL5</accession>
<evidence type="ECO:0000256" key="5">
    <source>
        <dbReference type="ARBA" id="ARBA00023134"/>
    </source>
</evidence>
<dbReference type="InterPro" id="IPR006073">
    <property type="entry name" value="GTP-bd"/>
</dbReference>
<evidence type="ECO:0000256" key="2">
    <source>
        <dbReference type="ARBA" id="ARBA00022723"/>
    </source>
</evidence>
<dbReference type="SUPFAM" id="SSF52540">
    <property type="entry name" value="P-loop containing nucleoside triphosphate hydrolases"/>
    <property type="match status" value="1"/>
</dbReference>
<dbReference type="InterPro" id="IPR016496">
    <property type="entry name" value="GTPase_HflX"/>
</dbReference>
<name>A0A9D1AKL5_9FIRM</name>
<dbReference type="Gene3D" id="3.40.50.300">
    <property type="entry name" value="P-loop containing nucleotide triphosphate hydrolases"/>
    <property type="match status" value="1"/>
</dbReference>
<reference evidence="11" key="1">
    <citation type="submission" date="2020-10" db="EMBL/GenBank/DDBJ databases">
        <authorList>
            <person name="Gilroy R."/>
        </authorList>
    </citation>
    <scope>NUCLEOTIDE SEQUENCE</scope>
    <source>
        <strain evidence="11">ChiSxjej1B13-7958</strain>
    </source>
</reference>
<dbReference type="AlphaFoldDB" id="A0A9D1AKL5"/>
<feature type="binding site" evidence="7">
    <location>
        <begin position="320"/>
        <end position="323"/>
    </location>
    <ligand>
        <name>GTP</name>
        <dbReference type="ChEBI" id="CHEBI:37565"/>
    </ligand>
</feature>
<dbReference type="GO" id="GO:0043022">
    <property type="term" value="F:ribosome binding"/>
    <property type="evidence" value="ECO:0007669"/>
    <property type="project" value="TreeGrafter"/>
</dbReference>
<dbReference type="GO" id="GO:0003924">
    <property type="term" value="F:GTPase activity"/>
    <property type="evidence" value="ECO:0007669"/>
    <property type="project" value="UniProtKB-UniRule"/>
</dbReference>
<evidence type="ECO:0000256" key="4">
    <source>
        <dbReference type="ARBA" id="ARBA00022842"/>
    </source>
</evidence>
<dbReference type="PROSITE" id="PS51705">
    <property type="entry name" value="G_HFLX"/>
    <property type="match status" value="1"/>
</dbReference>
<dbReference type="GO" id="GO:0005737">
    <property type="term" value="C:cytoplasm"/>
    <property type="evidence" value="ECO:0007669"/>
    <property type="project" value="UniProtKB-SubCell"/>
</dbReference>
<dbReference type="GO" id="GO:0046872">
    <property type="term" value="F:metal ion binding"/>
    <property type="evidence" value="ECO:0007669"/>
    <property type="project" value="UniProtKB-KW"/>
</dbReference>
<evidence type="ECO:0000313" key="11">
    <source>
        <dbReference type="EMBL" id="HIR46302.1"/>
    </source>
</evidence>
<dbReference type="InterPro" id="IPR042108">
    <property type="entry name" value="GTPase_HflX_N_sf"/>
</dbReference>
<dbReference type="InterPro" id="IPR027417">
    <property type="entry name" value="P-loop_NTPase"/>
</dbReference>
<keyword evidence="4 8" id="KW-0460">Magnesium</keyword>
<feature type="binding site" evidence="7">
    <location>
        <begin position="207"/>
        <end position="214"/>
    </location>
    <ligand>
        <name>GTP</name>
        <dbReference type="ChEBI" id="CHEBI:37565"/>
    </ligand>
</feature>
<dbReference type="PANTHER" id="PTHR10229">
    <property type="entry name" value="GTP-BINDING PROTEIN HFLX"/>
    <property type="match status" value="1"/>
</dbReference>
<feature type="coiled-coil region" evidence="9">
    <location>
        <begin position="167"/>
        <end position="194"/>
    </location>
</feature>
<keyword evidence="5 6" id="KW-0342">GTP-binding</keyword>
<comment type="similarity">
    <text evidence="6">Belongs to the TRAFAC class OBG-HflX-like GTPase superfamily. HflX GTPase family.</text>
</comment>
<evidence type="ECO:0000256" key="6">
    <source>
        <dbReference type="HAMAP-Rule" id="MF_00900"/>
    </source>
</evidence>
<feature type="binding site" evidence="7">
    <location>
        <begin position="341"/>
        <end position="343"/>
    </location>
    <ligand>
        <name>GTP</name>
        <dbReference type="ChEBI" id="CHEBI:37565"/>
    </ligand>
</feature>
<comment type="subcellular location">
    <subcellularLocation>
        <location evidence="6">Cytoplasm</location>
    </subcellularLocation>
    <text evidence="6">May associate with membranes.</text>
</comment>
<feature type="binding site" evidence="7">
    <location>
        <begin position="254"/>
        <end position="257"/>
    </location>
    <ligand>
        <name>GTP</name>
        <dbReference type="ChEBI" id="CHEBI:37565"/>
    </ligand>
</feature>
<evidence type="ECO:0000259" key="10">
    <source>
        <dbReference type="PROSITE" id="PS51705"/>
    </source>
</evidence>
<feature type="binding site" evidence="7">
    <location>
        <begin position="232"/>
        <end position="236"/>
    </location>
    <ligand>
        <name>GTP</name>
        <dbReference type="ChEBI" id="CHEBI:37565"/>
    </ligand>
</feature>
<dbReference type="FunFam" id="3.40.50.11060:FF:000001">
    <property type="entry name" value="GTPase HflX"/>
    <property type="match status" value="1"/>
</dbReference>
<sequence length="420" mass="46056">MIELQEKAERPERALIVEVDTGEYDMEAALAEMYELTRSAGAEPCGAVTQKRPAPDPATYVGSGMMEEIADFCRTQEIELLIFDCELSPTQLRNIEAAADVRTVDRTMLILDIFASRARSREGKLQVELAQLRYLLPRLTGRGTQLSRLGGGIGTRGPGETKLETDRRHIRRRIGSLKEELAQVERRREQMTRRRKKDGVITVAIVGYTNAGKSTLMNLLTQAGVLAEDKLFATLDPTSRALRLPHGKTVMLIDTVGLVRRLPHHLVEAFHSTLEQAAAADVILNLCDASSEEARTHLEVTDELLASLGCGDRPIIPVMNKCDLCPGLENVPAIGGTVRISAKTGEGIDRLLAAIEDALPEKTERVTVLLPFSKAGLAAEIRRDGMVEEEEYVAEGLRVTALAGGKLLASLREYEVPQEG</sequence>
<dbReference type="CDD" id="cd01878">
    <property type="entry name" value="HflX"/>
    <property type="match status" value="1"/>
</dbReference>
<dbReference type="InterPro" id="IPR030394">
    <property type="entry name" value="G_HFLX_dom"/>
</dbReference>
<dbReference type="Proteomes" id="UP000824242">
    <property type="component" value="Unassembled WGS sequence"/>
</dbReference>
<dbReference type="NCBIfam" id="TIGR03156">
    <property type="entry name" value="GTP_HflX"/>
    <property type="match status" value="1"/>
</dbReference>
<keyword evidence="1 6" id="KW-0963">Cytoplasm</keyword>
<dbReference type="Gene3D" id="3.40.50.11060">
    <property type="entry name" value="GTPase HflX, N-terminal domain"/>
    <property type="match status" value="1"/>
</dbReference>
<dbReference type="GO" id="GO:0005525">
    <property type="term" value="F:GTP binding"/>
    <property type="evidence" value="ECO:0007669"/>
    <property type="project" value="UniProtKB-UniRule"/>
</dbReference>
<dbReference type="EMBL" id="DVGZ01000014">
    <property type="protein sequence ID" value="HIR46302.1"/>
    <property type="molecule type" value="Genomic_DNA"/>
</dbReference>
<feature type="binding site" evidence="8">
    <location>
        <position position="234"/>
    </location>
    <ligand>
        <name>Mg(2+)</name>
        <dbReference type="ChEBI" id="CHEBI:18420"/>
    </ligand>
</feature>
<proteinExistence type="inferred from homology"/>
<dbReference type="Pfam" id="PF01926">
    <property type="entry name" value="MMR_HSR1"/>
    <property type="match status" value="1"/>
</dbReference>
<evidence type="ECO:0000256" key="7">
    <source>
        <dbReference type="PIRSR" id="PIRSR006809-1"/>
    </source>
</evidence>
<evidence type="ECO:0000256" key="1">
    <source>
        <dbReference type="ARBA" id="ARBA00022490"/>
    </source>
</evidence>
<comment type="cofactor">
    <cofactor evidence="8">
        <name>Mg(2+)</name>
        <dbReference type="ChEBI" id="CHEBI:18420"/>
    </cofactor>
</comment>
<dbReference type="InterPro" id="IPR032305">
    <property type="entry name" value="GTP-bd_M"/>
</dbReference>
<comment type="caution">
    <text evidence="11">The sequence shown here is derived from an EMBL/GenBank/DDBJ whole genome shotgun (WGS) entry which is preliminary data.</text>
</comment>